<proteinExistence type="predicted"/>
<evidence type="ECO:0000256" key="1">
    <source>
        <dbReference type="SAM" id="MobiDB-lite"/>
    </source>
</evidence>
<feature type="compositionally biased region" description="Basic and acidic residues" evidence="1">
    <location>
        <begin position="24"/>
        <end position="36"/>
    </location>
</feature>
<reference evidence="2" key="1">
    <citation type="submission" date="2019-10" db="EMBL/GenBank/DDBJ databases">
        <authorList>
            <person name="Liu Z."/>
        </authorList>
    </citation>
    <scope>NUCLEOTIDE SEQUENCE</scope>
    <source>
        <strain evidence="2">S1</strain>
        <plasmid evidence="2">pS1-KPC2</plasmid>
    </source>
</reference>
<organism evidence="2">
    <name type="scientific">Serratia marcescens</name>
    <dbReference type="NCBI Taxonomy" id="615"/>
    <lineage>
        <taxon>Bacteria</taxon>
        <taxon>Pseudomonadati</taxon>
        <taxon>Pseudomonadota</taxon>
        <taxon>Gammaproteobacteria</taxon>
        <taxon>Enterobacterales</taxon>
        <taxon>Yersiniaceae</taxon>
        <taxon>Serratia</taxon>
    </lineage>
</organism>
<feature type="region of interest" description="Disordered" evidence="1">
    <location>
        <begin position="1"/>
        <end position="40"/>
    </location>
</feature>
<accession>A0A6H0ABN1</accession>
<sequence length="82" mass="9055">MPCGQAAENARPCSDLTVAPVRQHQRELPSLRDGPRPENQISYSIHKDIHHKTSTGLPVRCPSPPLKSAAQPRPTAGEQHRF</sequence>
<keyword evidence="2" id="KW-0614">Plasmid</keyword>
<name>A0A6H0ABN1_SERMA</name>
<dbReference type="EMBL" id="MN615880">
    <property type="protein sequence ID" value="QIS37322.1"/>
    <property type="molecule type" value="Genomic_DNA"/>
</dbReference>
<protein>
    <submittedName>
        <fullName evidence="2">IncFIIk replication protein RepA4</fullName>
    </submittedName>
</protein>
<geneLocation type="plasmid" evidence="2">
    <name>pS1-KPC2</name>
</geneLocation>
<feature type="region of interest" description="Disordered" evidence="1">
    <location>
        <begin position="53"/>
        <end position="82"/>
    </location>
</feature>
<evidence type="ECO:0000313" key="2">
    <source>
        <dbReference type="EMBL" id="QIS37322.1"/>
    </source>
</evidence>
<gene>
    <name evidence="2" type="primary">repA4</name>
</gene>
<dbReference type="AlphaFoldDB" id="A0A6H0ABN1"/>